<keyword evidence="4" id="KW-1185">Reference proteome</keyword>
<dbReference type="Proteomes" id="UP000250744">
    <property type="component" value="Unassembled WGS sequence"/>
</dbReference>
<dbReference type="OrthoDB" id="1792985at2"/>
<name>A0A364NHG6_9GAMM</name>
<dbReference type="AlphaFoldDB" id="A0A364NHG6"/>
<evidence type="ECO:0000256" key="1">
    <source>
        <dbReference type="SAM" id="MobiDB-lite"/>
    </source>
</evidence>
<dbReference type="InterPro" id="IPR021136">
    <property type="entry name" value="Flagellar_hook_control-like_C"/>
</dbReference>
<proteinExistence type="predicted"/>
<feature type="region of interest" description="Disordered" evidence="1">
    <location>
        <begin position="393"/>
        <end position="437"/>
    </location>
</feature>
<evidence type="ECO:0000313" key="3">
    <source>
        <dbReference type="EMBL" id="RAU16568.1"/>
    </source>
</evidence>
<feature type="region of interest" description="Disordered" evidence="1">
    <location>
        <begin position="54"/>
        <end position="143"/>
    </location>
</feature>
<accession>A0A364NHG6</accession>
<feature type="domain" description="Flagellar hook-length control protein-like C-terminal" evidence="2">
    <location>
        <begin position="953"/>
        <end position="1036"/>
    </location>
</feature>
<feature type="compositionally biased region" description="Polar residues" evidence="1">
    <location>
        <begin position="916"/>
        <end position="933"/>
    </location>
</feature>
<dbReference type="EMBL" id="QKRX01000021">
    <property type="protein sequence ID" value="RAU16568.1"/>
    <property type="molecule type" value="Genomic_DNA"/>
</dbReference>
<dbReference type="PANTHER" id="PTHR37533:SF2">
    <property type="entry name" value="FLAGELLAR HOOK-LENGTH CONTROL PROTEIN"/>
    <property type="match status" value="1"/>
</dbReference>
<feature type="region of interest" description="Disordered" evidence="1">
    <location>
        <begin position="536"/>
        <end position="562"/>
    </location>
</feature>
<feature type="region of interest" description="Disordered" evidence="1">
    <location>
        <begin position="631"/>
        <end position="653"/>
    </location>
</feature>
<feature type="compositionally biased region" description="Polar residues" evidence="1">
    <location>
        <begin position="66"/>
        <end position="75"/>
    </location>
</feature>
<organism evidence="3 4">
    <name type="scientific">Nitrincola tibetensis</name>
    <dbReference type="NCBI Taxonomy" id="2219697"/>
    <lineage>
        <taxon>Bacteria</taxon>
        <taxon>Pseudomonadati</taxon>
        <taxon>Pseudomonadota</taxon>
        <taxon>Gammaproteobacteria</taxon>
        <taxon>Oceanospirillales</taxon>
        <taxon>Oceanospirillaceae</taxon>
        <taxon>Nitrincola</taxon>
    </lineage>
</organism>
<feature type="compositionally biased region" description="Polar residues" evidence="1">
    <location>
        <begin position="103"/>
        <end position="114"/>
    </location>
</feature>
<protein>
    <recommendedName>
        <fullName evidence="2">Flagellar hook-length control protein-like C-terminal domain-containing protein</fullName>
    </recommendedName>
</protein>
<feature type="compositionally biased region" description="Low complexity" evidence="1">
    <location>
        <begin position="889"/>
        <end position="915"/>
    </location>
</feature>
<reference evidence="3 4" key="1">
    <citation type="submission" date="2018-06" db="EMBL/GenBank/DDBJ databases">
        <title>Nitrincola tibetense sp. nov., isolated from Lake XuguoCo on Tibetan Plateau.</title>
        <authorList>
            <person name="Xing P."/>
        </authorList>
    </citation>
    <scope>NUCLEOTIDE SEQUENCE [LARGE SCALE GENOMIC DNA]</scope>
    <source>
        <strain evidence="4">xg18</strain>
    </source>
</reference>
<evidence type="ECO:0000313" key="4">
    <source>
        <dbReference type="Proteomes" id="UP000250744"/>
    </source>
</evidence>
<dbReference type="InterPro" id="IPR052563">
    <property type="entry name" value="FliK"/>
</dbReference>
<feature type="region of interest" description="Disordered" evidence="1">
    <location>
        <begin position="1024"/>
        <end position="1050"/>
    </location>
</feature>
<evidence type="ECO:0000259" key="2">
    <source>
        <dbReference type="Pfam" id="PF02120"/>
    </source>
</evidence>
<dbReference type="PANTHER" id="PTHR37533">
    <property type="entry name" value="FLAGELLAR HOOK-LENGTH CONTROL PROTEIN"/>
    <property type="match status" value="1"/>
</dbReference>
<dbReference type="Pfam" id="PF02120">
    <property type="entry name" value="Flg_hook"/>
    <property type="match status" value="1"/>
</dbReference>
<dbReference type="InterPro" id="IPR038610">
    <property type="entry name" value="FliK-like_C_sf"/>
</dbReference>
<dbReference type="Gene3D" id="3.30.750.140">
    <property type="match status" value="1"/>
</dbReference>
<comment type="caution">
    <text evidence="3">The sequence shown here is derived from an EMBL/GenBank/DDBJ whole genome shotgun (WGS) entry which is preliminary data.</text>
</comment>
<sequence length="1074" mass="113849">MSFSLFPNLSALGLSGAISMPASPDAKGTQAPSGSFFNTPKAHAFSALIEKASGGRDSVNAPSAVADSSASQGNSLPVVGRELPRNSTHTAEPDMSPARDNRLQTSNPSLGETQSSDRRRSLTDSASEAGSQAKHFAKSTSNEVSQVVIAAEDKSTHVKAAEPSLSDIEASSDVSKVVVSDLTKAIHRAIHQAQDDAQLYKTDTALREAIRDNQWNADLAEPPIANTIQGVADTRSTSGSAGLAVSAPSQIFSDGAVNKSNLLPEDPKTSANSAAVLNVQNENPAAASLISGVAAQVSADKPQVVVRPRQEASISTNDAILRPVEREFLKEAGAHDNSIIRLAEERALLNAEKEGTVSNPSPVNLIGIDTVAQNQSMPLTSETSMDLISSEDALSARATQPEPPSESDMVSSNPELDLSMPPAPQTLKTPSGPIQEEPFLVAGYDPRRFESDTREADTVNVRGETVLSGRKVELERNLFVTSPLADVPDSQRMEIIENARLSAQINASHDLGQLDERVQRQGEGVASVPDRLESVKPSSAAPVRVSEPVSVGTQSPSLPAAPVGLPVEGIIRSEPLDLPTTASIPTELSSLTVATTDLPAEPSVRVEPPNSRTQAPVRGVSLDLPDQASARVESPNFRAEAPIRAESSGVPTETLIRTEASSLSNDNGLSPRQEDVTQLNRVRGDVQPPIRPQADVQQANVEPPLVDEAAIRREGAIASLSQNPGDTSIREASAAVGPRTGSPSIQPVPEEIVLPSRDSLPRSEMIRGFTETTVKDAPVQTTEASVSNPMSAQNEVLIPSDTDLPKVDSTGLVADTPEAAAAPMLFKDKEPVQKTEPRLDKSVRKEDSVVLREAQRPVGAAVEAERIVDSMRLRTEGSERRIEMELRESMLASTSSTSVSAAKSDGSSSALSSALNGAQQTTSANPATSSVMSESLRPAERLMNPAWAKGMGERAIMMVQQGPKVAEIRLDPPELGSLRIRIHVHAGDQVNISFSAPNANVREVLEQHMPRLREMFAEQGLNLADSSVSDQSSQQQKDKEGGGFAKGGKNIEQLNENSTAFAKPIKIGLVDYYA</sequence>
<feature type="compositionally biased region" description="Low complexity" evidence="1">
    <location>
        <begin position="1025"/>
        <end position="1035"/>
    </location>
</feature>
<dbReference type="CDD" id="cd17470">
    <property type="entry name" value="T3SS_Flik_C"/>
    <property type="match status" value="1"/>
</dbReference>
<gene>
    <name evidence="3" type="ORF">DN062_17530</name>
</gene>
<dbReference type="RefSeq" id="WP_112160594.1">
    <property type="nucleotide sequence ID" value="NZ_QKRX01000021.1"/>
</dbReference>
<feature type="region of interest" description="Disordered" evidence="1">
    <location>
        <begin position="889"/>
        <end position="937"/>
    </location>
</feature>